<evidence type="ECO:0000256" key="7">
    <source>
        <dbReference type="ARBA" id="ARBA00023136"/>
    </source>
</evidence>
<organism evidence="9 12">
    <name type="scientific">Helicobacter typhlonius</name>
    <dbReference type="NCBI Taxonomy" id="76936"/>
    <lineage>
        <taxon>Bacteria</taxon>
        <taxon>Pseudomonadati</taxon>
        <taxon>Campylobacterota</taxon>
        <taxon>Epsilonproteobacteria</taxon>
        <taxon>Campylobacterales</taxon>
        <taxon>Helicobacteraceae</taxon>
        <taxon>Helicobacter</taxon>
    </lineage>
</organism>
<dbReference type="PANTHER" id="PTHR30269:SF0">
    <property type="entry name" value="MEMBRANE TRANSPORTER PROTEIN YFCA-RELATED"/>
    <property type="match status" value="1"/>
</dbReference>
<keyword evidence="11" id="KW-1185">Reference proteome</keyword>
<feature type="transmembrane region" description="Helical" evidence="8">
    <location>
        <begin position="20"/>
        <end position="48"/>
    </location>
</feature>
<keyword evidence="7 8" id="KW-0472">Membrane</keyword>
<keyword evidence="3" id="KW-0813">Transport</keyword>
<evidence type="ECO:0000256" key="8">
    <source>
        <dbReference type="RuleBase" id="RU363041"/>
    </source>
</evidence>
<dbReference type="GeneID" id="78151569"/>
<reference evidence="9" key="3">
    <citation type="submission" date="2015-11" db="EMBL/GenBank/DDBJ databases">
        <authorList>
            <person name="Zhang Y."/>
            <person name="Guo Z."/>
        </authorList>
    </citation>
    <scope>NUCLEOTIDE SEQUENCE</scope>
    <source>
        <strain evidence="9">1</strain>
    </source>
</reference>
<dbReference type="EMBL" id="JRPF02000011">
    <property type="protein sequence ID" value="TLD78015.1"/>
    <property type="molecule type" value="Genomic_DNA"/>
</dbReference>
<gene>
    <name evidence="9" type="ORF">BN2458_PEG1379</name>
    <name evidence="10" type="ORF">LS75_008020</name>
</gene>
<dbReference type="Proteomes" id="UP000064525">
    <property type="component" value="Chromosome I"/>
</dbReference>
<dbReference type="OrthoDB" id="554695at2"/>
<dbReference type="RefSeq" id="WP_052082196.1">
    <property type="nucleotide sequence ID" value="NZ_CAOMJD010000021.1"/>
</dbReference>
<evidence type="ECO:0000256" key="3">
    <source>
        <dbReference type="ARBA" id="ARBA00022448"/>
    </source>
</evidence>
<reference evidence="10 11" key="1">
    <citation type="journal article" date="2014" name="Genome Announc.">
        <title>Draft genome sequences of eight enterohepatic helicobacter species isolated from both laboratory and wild rodents.</title>
        <authorList>
            <person name="Sheh A."/>
            <person name="Shen Z."/>
            <person name="Fox J.G."/>
        </authorList>
    </citation>
    <scope>NUCLEOTIDE SEQUENCE [LARGE SCALE GENOMIC DNA]</scope>
    <source>
        <strain evidence="10 11">MIT 98-6810</strain>
    </source>
</reference>
<name>A0A0S4PVC5_9HELI</name>
<dbReference type="PANTHER" id="PTHR30269">
    <property type="entry name" value="TRANSMEMBRANE PROTEIN YFCA"/>
    <property type="match status" value="1"/>
</dbReference>
<keyword evidence="5 8" id="KW-0812">Transmembrane</keyword>
<evidence type="ECO:0000313" key="11">
    <source>
        <dbReference type="Proteomes" id="UP000029925"/>
    </source>
</evidence>
<keyword evidence="4 8" id="KW-1003">Cell membrane</keyword>
<comment type="subcellular location">
    <subcellularLocation>
        <location evidence="1 8">Cell membrane</location>
        <topology evidence="1 8">Multi-pass membrane protein</topology>
    </subcellularLocation>
</comment>
<keyword evidence="6 8" id="KW-1133">Transmembrane helix</keyword>
<dbReference type="InterPro" id="IPR052017">
    <property type="entry name" value="TSUP"/>
</dbReference>
<evidence type="ECO:0000256" key="4">
    <source>
        <dbReference type="ARBA" id="ARBA00022475"/>
    </source>
</evidence>
<feature type="transmembrane region" description="Helical" evidence="8">
    <location>
        <begin position="146"/>
        <end position="177"/>
    </location>
</feature>
<accession>A0A0S4PVC5</accession>
<evidence type="ECO:0000256" key="6">
    <source>
        <dbReference type="ARBA" id="ARBA00022989"/>
    </source>
</evidence>
<evidence type="ECO:0000313" key="10">
    <source>
        <dbReference type="EMBL" id="TLD78015.1"/>
    </source>
</evidence>
<proteinExistence type="inferred from homology"/>
<evidence type="ECO:0000313" key="12">
    <source>
        <dbReference type="Proteomes" id="UP000064525"/>
    </source>
</evidence>
<dbReference type="KEGG" id="hty:BN2458_PEG1379"/>
<comment type="similarity">
    <text evidence="2 8">Belongs to the 4-toluene sulfonate uptake permease (TSUP) (TC 2.A.102) family.</text>
</comment>
<dbReference type="PATRIC" id="fig|76936.10.peg.1347"/>
<evidence type="ECO:0000313" key="9">
    <source>
        <dbReference type="EMBL" id="CUU40264.1"/>
    </source>
</evidence>
<sequence>MSLDLFTTPTFEGISPAFYMLFFVASIVGGLVGSLSGGAGMITMPLLLVSGLNPLQALATNKLQACVGSFTSAVHYYHQGLVDMKESRAVMIVAMLFGALGAILVQFVEVALLSKILPFVMIAVGAYFLLSPNISEEDRAQNPHKIFLFASMAGASLYGGLLGIGIGSFVLALLVSIGGYGLSKALAHSRWVVFSINIASTLFFVLGGNVLWVLGSIMCVGQIIGATLGARLAIKHGAKIIRPIVICVCFALSVQLLVREFFR</sequence>
<evidence type="ECO:0000256" key="2">
    <source>
        <dbReference type="ARBA" id="ARBA00009142"/>
    </source>
</evidence>
<feature type="transmembrane region" description="Helical" evidence="8">
    <location>
        <begin position="240"/>
        <end position="258"/>
    </location>
</feature>
<evidence type="ECO:0000256" key="1">
    <source>
        <dbReference type="ARBA" id="ARBA00004651"/>
    </source>
</evidence>
<reference evidence="12" key="2">
    <citation type="submission" date="2015-11" db="EMBL/GenBank/DDBJ databases">
        <authorList>
            <person name="Anvar S.Y."/>
        </authorList>
    </citation>
    <scope>NUCLEOTIDE SEQUENCE [LARGE SCALE GENOMIC DNA]</scope>
</reference>
<dbReference type="EMBL" id="LN907858">
    <property type="protein sequence ID" value="CUU40264.1"/>
    <property type="molecule type" value="Genomic_DNA"/>
</dbReference>
<feature type="transmembrane region" description="Helical" evidence="8">
    <location>
        <begin position="116"/>
        <end position="134"/>
    </location>
</feature>
<dbReference type="AlphaFoldDB" id="A0A0S4PVC5"/>
<feature type="transmembrane region" description="Helical" evidence="8">
    <location>
        <begin position="89"/>
        <end position="110"/>
    </location>
</feature>
<dbReference type="InterPro" id="IPR002781">
    <property type="entry name" value="TM_pro_TauE-like"/>
</dbReference>
<evidence type="ECO:0000256" key="5">
    <source>
        <dbReference type="ARBA" id="ARBA00022692"/>
    </source>
</evidence>
<dbReference type="Proteomes" id="UP000029925">
    <property type="component" value="Unassembled WGS sequence"/>
</dbReference>
<dbReference type="GO" id="GO:0005886">
    <property type="term" value="C:plasma membrane"/>
    <property type="evidence" value="ECO:0007669"/>
    <property type="project" value="UniProtKB-SubCell"/>
</dbReference>
<protein>
    <recommendedName>
        <fullName evidence="8">Probable membrane transporter protein</fullName>
    </recommendedName>
</protein>
<dbReference type="Pfam" id="PF01925">
    <property type="entry name" value="TauE"/>
    <property type="match status" value="1"/>
</dbReference>
<feature type="transmembrane region" description="Helical" evidence="8">
    <location>
        <begin position="189"/>
        <end position="206"/>
    </location>
</feature>